<evidence type="ECO:0000313" key="3">
    <source>
        <dbReference type="Proteomes" id="UP000704712"/>
    </source>
</evidence>
<accession>A0A8S9TWG8</accession>
<dbReference type="Gene3D" id="3.40.605.10">
    <property type="entry name" value="Aldehyde Dehydrogenase, Chain A, domain 1"/>
    <property type="match status" value="1"/>
</dbReference>
<dbReference type="SUPFAM" id="SSF53720">
    <property type="entry name" value="ALDH-like"/>
    <property type="match status" value="1"/>
</dbReference>
<dbReference type="EMBL" id="JAACNO010002657">
    <property type="protein sequence ID" value="KAF4131902.1"/>
    <property type="molecule type" value="Genomic_DNA"/>
</dbReference>
<name>A0A8S9TWG8_PHYIN</name>
<dbReference type="GO" id="GO:0004350">
    <property type="term" value="F:glutamate-5-semialdehyde dehydrogenase activity"/>
    <property type="evidence" value="ECO:0007669"/>
    <property type="project" value="TreeGrafter"/>
</dbReference>
<reference evidence="2" key="1">
    <citation type="submission" date="2020-03" db="EMBL/GenBank/DDBJ databases">
        <title>Hybrid Assembly of Korean Phytophthora infestans isolates.</title>
        <authorList>
            <person name="Prokchorchik M."/>
            <person name="Lee Y."/>
            <person name="Seo J."/>
            <person name="Cho J.-H."/>
            <person name="Park Y.-E."/>
            <person name="Jang D.-C."/>
            <person name="Im J.-S."/>
            <person name="Choi J.-G."/>
            <person name="Park H.-J."/>
            <person name="Lee G.-B."/>
            <person name="Lee Y.-G."/>
            <person name="Hong S.-Y."/>
            <person name="Cho K."/>
            <person name="Sohn K.H."/>
        </authorList>
    </citation>
    <scope>NUCLEOTIDE SEQUENCE</scope>
    <source>
        <strain evidence="2">KR_2_A2</strain>
    </source>
</reference>
<protein>
    <submittedName>
        <fullName evidence="2">Putative gamma-glutamyl phosphate reductase (GPR) (GSA dehydrogenase) [CHAIN 0]</fullName>
    </submittedName>
</protein>
<proteinExistence type="predicted"/>
<gene>
    <name evidence="2" type="ORF">GN958_ATG18935</name>
</gene>
<dbReference type="Proteomes" id="UP000704712">
    <property type="component" value="Unassembled WGS sequence"/>
</dbReference>
<evidence type="ECO:0000256" key="1">
    <source>
        <dbReference type="SAM" id="MobiDB-lite"/>
    </source>
</evidence>
<dbReference type="AlphaFoldDB" id="A0A8S9TWG8"/>
<dbReference type="PANTHER" id="PTHR11063">
    <property type="entry name" value="GLUTAMATE SEMIALDEHYDE DEHYDROGENASE"/>
    <property type="match status" value="1"/>
</dbReference>
<sequence>MVNSSATYATAADPFQLTVDSACVLHNTSPRFAGGYRFGLDAEIGISTGRIHGRGPLGVEGLATTKWKLVRRAPTSSRSSRLPSAASTQEAGSDLGEDK</sequence>
<dbReference type="InterPro" id="IPR016162">
    <property type="entry name" value="Ald_DH_N"/>
</dbReference>
<dbReference type="PANTHER" id="PTHR11063:SF8">
    <property type="entry name" value="DELTA-1-PYRROLINE-5-CARBOXYLATE SYNTHASE"/>
    <property type="match status" value="1"/>
</dbReference>
<comment type="caution">
    <text evidence="2">The sequence shown here is derived from an EMBL/GenBank/DDBJ whole genome shotgun (WGS) entry which is preliminary data.</text>
</comment>
<organism evidence="2 3">
    <name type="scientific">Phytophthora infestans</name>
    <name type="common">Potato late blight agent</name>
    <name type="synonym">Botrytis infestans</name>
    <dbReference type="NCBI Taxonomy" id="4787"/>
    <lineage>
        <taxon>Eukaryota</taxon>
        <taxon>Sar</taxon>
        <taxon>Stramenopiles</taxon>
        <taxon>Oomycota</taxon>
        <taxon>Peronosporomycetes</taxon>
        <taxon>Peronosporales</taxon>
        <taxon>Peronosporaceae</taxon>
        <taxon>Phytophthora</taxon>
    </lineage>
</organism>
<evidence type="ECO:0000313" key="2">
    <source>
        <dbReference type="EMBL" id="KAF4131902.1"/>
    </source>
</evidence>
<dbReference type="InterPro" id="IPR016161">
    <property type="entry name" value="Ald_DH/histidinol_DH"/>
</dbReference>
<feature type="region of interest" description="Disordered" evidence="1">
    <location>
        <begin position="71"/>
        <end position="99"/>
    </location>
</feature>
<feature type="compositionally biased region" description="Low complexity" evidence="1">
    <location>
        <begin position="72"/>
        <end position="88"/>
    </location>
</feature>